<evidence type="ECO:0000256" key="6">
    <source>
        <dbReference type="SAM" id="Phobius"/>
    </source>
</evidence>
<evidence type="ECO:0000256" key="1">
    <source>
        <dbReference type="ARBA" id="ARBA00004127"/>
    </source>
</evidence>
<evidence type="ECO:0000256" key="3">
    <source>
        <dbReference type="ARBA" id="ARBA00022989"/>
    </source>
</evidence>
<feature type="transmembrane region" description="Helical" evidence="6">
    <location>
        <begin position="329"/>
        <end position="348"/>
    </location>
</feature>
<organism evidence="9 10">
    <name type="scientific">Cryobacterium algoritolerans</name>
    <dbReference type="NCBI Taxonomy" id="1259184"/>
    <lineage>
        <taxon>Bacteria</taxon>
        <taxon>Bacillati</taxon>
        <taxon>Actinomycetota</taxon>
        <taxon>Actinomycetes</taxon>
        <taxon>Micrococcales</taxon>
        <taxon>Microbacteriaceae</taxon>
        <taxon>Cryobacterium</taxon>
    </lineage>
</organism>
<dbReference type="Proteomes" id="UP000298412">
    <property type="component" value="Unassembled WGS sequence"/>
</dbReference>
<feature type="transmembrane region" description="Helical" evidence="6">
    <location>
        <begin position="369"/>
        <end position="388"/>
    </location>
</feature>
<dbReference type="PANTHER" id="PTHR42829:SF1">
    <property type="entry name" value="INORGANIC CARBON TRANSPORTER SUBUNIT DABB-RELATED"/>
    <property type="match status" value="1"/>
</dbReference>
<feature type="transmembrane region" description="Helical" evidence="6">
    <location>
        <begin position="461"/>
        <end position="479"/>
    </location>
</feature>
<evidence type="ECO:0000259" key="7">
    <source>
        <dbReference type="Pfam" id="PF00361"/>
    </source>
</evidence>
<accession>A0A4R8WWK5</accession>
<dbReference type="GO" id="GO:0008137">
    <property type="term" value="F:NADH dehydrogenase (ubiquinone) activity"/>
    <property type="evidence" value="ECO:0007669"/>
    <property type="project" value="InterPro"/>
</dbReference>
<dbReference type="PRINTS" id="PR01434">
    <property type="entry name" value="NADHDHGNASE5"/>
</dbReference>
<dbReference type="PANTHER" id="PTHR42829">
    <property type="entry name" value="NADH-UBIQUINONE OXIDOREDUCTASE CHAIN 5"/>
    <property type="match status" value="1"/>
</dbReference>
<dbReference type="AlphaFoldDB" id="A0A4R8WWK5"/>
<evidence type="ECO:0000259" key="8">
    <source>
        <dbReference type="Pfam" id="PF00662"/>
    </source>
</evidence>
<comment type="caution">
    <text evidence="9">The sequence shown here is derived from an EMBL/GenBank/DDBJ whole genome shotgun (WGS) entry which is preliminary data.</text>
</comment>
<feature type="transmembrane region" description="Helical" evidence="6">
    <location>
        <begin position="201"/>
        <end position="223"/>
    </location>
</feature>
<dbReference type="InterPro" id="IPR003945">
    <property type="entry name" value="NU5C-like"/>
</dbReference>
<dbReference type="GO" id="GO:0012505">
    <property type="term" value="C:endomembrane system"/>
    <property type="evidence" value="ECO:0007669"/>
    <property type="project" value="UniProtKB-SubCell"/>
</dbReference>
<proteinExistence type="predicted"/>
<evidence type="ECO:0000313" key="10">
    <source>
        <dbReference type="Proteomes" id="UP000298412"/>
    </source>
</evidence>
<feature type="transmembrane region" description="Helical" evidence="6">
    <location>
        <begin position="6"/>
        <end position="28"/>
    </location>
</feature>
<keyword evidence="4 6" id="KW-0472">Membrane</keyword>
<feature type="transmembrane region" description="Helical" evidence="6">
    <location>
        <begin position="302"/>
        <end position="323"/>
    </location>
</feature>
<comment type="subcellular location">
    <subcellularLocation>
        <location evidence="1">Endomembrane system</location>
        <topology evidence="1">Multi-pass membrane protein</topology>
    </subcellularLocation>
    <subcellularLocation>
        <location evidence="5">Membrane</location>
        <topology evidence="5">Multi-pass membrane protein</topology>
    </subcellularLocation>
</comment>
<dbReference type="GO" id="GO:0003954">
    <property type="term" value="F:NADH dehydrogenase activity"/>
    <property type="evidence" value="ECO:0007669"/>
    <property type="project" value="TreeGrafter"/>
</dbReference>
<feature type="transmembrane region" description="Helical" evidence="6">
    <location>
        <begin position="40"/>
        <end position="60"/>
    </location>
</feature>
<dbReference type="Pfam" id="PF00662">
    <property type="entry name" value="Proton_antipo_N"/>
    <property type="match status" value="1"/>
</dbReference>
<feature type="transmembrane region" description="Helical" evidence="6">
    <location>
        <begin position="270"/>
        <end position="290"/>
    </location>
</feature>
<evidence type="ECO:0000256" key="2">
    <source>
        <dbReference type="ARBA" id="ARBA00022692"/>
    </source>
</evidence>
<feature type="transmembrane region" description="Helical" evidence="6">
    <location>
        <begin position="140"/>
        <end position="157"/>
    </location>
</feature>
<dbReference type="GO" id="GO:0015990">
    <property type="term" value="P:electron transport coupled proton transport"/>
    <property type="evidence" value="ECO:0007669"/>
    <property type="project" value="TreeGrafter"/>
</dbReference>
<name>A0A4R8WWK5_9MICO</name>
<dbReference type="OrthoDB" id="9811798at2"/>
<dbReference type="Pfam" id="PF00361">
    <property type="entry name" value="Proton_antipo_M"/>
    <property type="match status" value="1"/>
</dbReference>
<evidence type="ECO:0000313" key="9">
    <source>
        <dbReference type="EMBL" id="TFC19747.1"/>
    </source>
</evidence>
<evidence type="ECO:0000256" key="5">
    <source>
        <dbReference type="RuleBase" id="RU000320"/>
    </source>
</evidence>
<reference evidence="9 10" key="1">
    <citation type="submission" date="2019-03" db="EMBL/GenBank/DDBJ databases">
        <title>Genomics of glacier-inhabiting Cryobacterium strains.</title>
        <authorList>
            <person name="Liu Q."/>
            <person name="Xin Y.-H."/>
        </authorList>
    </citation>
    <scope>NUCLEOTIDE SEQUENCE [LARGE SCALE GENOMIC DNA]</scope>
    <source>
        <strain evidence="9 10">MDT1-3</strain>
    </source>
</reference>
<dbReference type="GO" id="GO:0016020">
    <property type="term" value="C:membrane"/>
    <property type="evidence" value="ECO:0007669"/>
    <property type="project" value="UniProtKB-SubCell"/>
</dbReference>
<protein>
    <submittedName>
        <fullName evidence="9">Sodium:proton antiporter</fullName>
    </submittedName>
</protein>
<feature type="transmembrane region" description="Helical" evidence="6">
    <location>
        <begin position="80"/>
        <end position="100"/>
    </location>
</feature>
<dbReference type="InterPro" id="IPR001750">
    <property type="entry name" value="ND/Mrp_TM"/>
</dbReference>
<feature type="transmembrane region" description="Helical" evidence="6">
    <location>
        <begin position="169"/>
        <end position="189"/>
    </location>
</feature>
<dbReference type="GO" id="GO:0042773">
    <property type="term" value="P:ATP synthesis coupled electron transport"/>
    <property type="evidence" value="ECO:0007669"/>
    <property type="project" value="InterPro"/>
</dbReference>
<evidence type="ECO:0000256" key="4">
    <source>
        <dbReference type="ARBA" id="ARBA00023136"/>
    </source>
</evidence>
<sequence>MEVTVMIELVFVLCALIAAPCAALSAVLVRRWTADSAARFAATVVAVGSVAAMCLVPIRLMTSHEGNSLLLESLGLNVDWLAVVVLMLVLGLSALIQFFAVRYLRGDARQMWFVVTANLVTASTAVMVCANTILGFGLSWVAAGASLVALLAMYSHLPQARGGARRTAISFVLGDLPLITALILLAVSADGDVAFADLRNAMAGLPIPLATVVAVLLVIPALARSSQVPFHGWLPATLAAPTPVSALMHAGVVNAGAILVLRFSPVIGESTAAMSLIFFAGALTLVYASAIRLIKPDVKGRLVFSTIAQMGFMMLACGMGAFAAAVFHLIAHGLFKATLFLGAGSGVAREARQRAWPARQVTRWPQATAAIAVAISVPIGSIVAARVLLGVELSPASQALQLFVVLTAAVALVSTLWTHFSATTALVGSFAITGLAFGYTALITLFDRALAFGPVAAAVNAWWLLIPGVALIALQLVLLNRPGNGATRRLYALGLAAGTPTTRITRQSIARQIGAPS</sequence>
<dbReference type="InterPro" id="IPR001516">
    <property type="entry name" value="Proton_antipo_N"/>
</dbReference>
<dbReference type="EMBL" id="SOFP01000010">
    <property type="protein sequence ID" value="TFC19747.1"/>
    <property type="molecule type" value="Genomic_DNA"/>
</dbReference>
<feature type="transmembrane region" description="Helical" evidence="6">
    <location>
        <begin position="425"/>
        <end position="446"/>
    </location>
</feature>
<feature type="transmembrane region" description="Helical" evidence="6">
    <location>
        <begin position="400"/>
        <end position="418"/>
    </location>
</feature>
<keyword evidence="10" id="KW-1185">Reference proteome</keyword>
<keyword evidence="3 6" id="KW-1133">Transmembrane helix</keyword>
<feature type="domain" description="NADH:quinone oxidoreductase/Mrp antiporter transmembrane" evidence="7">
    <location>
        <begin position="130"/>
        <end position="352"/>
    </location>
</feature>
<keyword evidence="2 5" id="KW-0812">Transmembrane</keyword>
<gene>
    <name evidence="9" type="ORF">E3O19_01950</name>
</gene>
<feature type="domain" description="NADH-Ubiquinone oxidoreductase (complex I) chain 5 N-terminal" evidence="8">
    <location>
        <begin position="73"/>
        <end position="110"/>
    </location>
</feature>
<feature type="transmembrane region" description="Helical" evidence="6">
    <location>
        <begin position="112"/>
        <end position="134"/>
    </location>
</feature>